<dbReference type="EMBL" id="CP104694">
    <property type="protein sequence ID" value="UXI70240.1"/>
    <property type="molecule type" value="Genomic_DNA"/>
</dbReference>
<dbReference type="Proteomes" id="UP001064632">
    <property type="component" value="Chromosome"/>
</dbReference>
<keyword evidence="2" id="KW-1185">Reference proteome</keyword>
<protein>
    <submittedName>
        <fullName evidence="1">Uncharacterized protein</fullName>
    </submittedName>
</protein>
<accession>A0ABY6BPA9</accession>
<evidence type="ECO:0000313" key="1">
    <source>
        <dbReference type="EMBL" id="UXI70240.1"/>
    </source>
</evidence>
<organism evidence="1 2">
    <name type="scientific">Tahibacter amnicola</name>
    <dbReference type="NCBI Taxonomy" id="2976241"/>
    <lineage>
        <taxon>Bacteria</taxon>
        <taxon>Pseudomonadati</taxon>
        <taxon>Pseudomonadota</taxon>
        <taxon>Gammaproteobacteria</taxon>
        <taxon>Lysobacterales</taxon>
        <taxon>Rhodanobacteraceae</taxon>
        <taxon>Tahibacter</taxon>
    </lineage>
</organism>
<dbReference type="RefSeq" id="WP_261697191.1">
    <property type="nucleotide sequence ID" value="NZ_CP104694.1"/>
</dbReference>
<name>A0ABY6BPA9_9GAMM</name>
<gene>
    <name evidence="1" type="ORF">N4264_11575</name>
</gene>
<sequence length="172" mass="19119">MSQYSYSVTCTECGAVDEGQVDEMTAAFAMEDHCDRCRQCGSQRVRSSWAMPRISEATLTRWSREASLSFLSQDEDIVLSEADGELLLACADHPQTLPEKRLTLARAICVRIHDGLTSEEDDRQQEARLAAAALRARPQLLDALAVDSYIGRVVAPWLHRAFDEASGQFVPE</sequence>
<proteinExistence type="predicted"/>
<reference evidence="1" key="1">
    <citation type="submission" date="2022-09" db="EMBL/GenBank/DDBJ databases">
        <title>Tahibacter sp. nov., isolated from a fresh water.</title>
        <authorList>
            <person name="Baek J.H."/>
            <person name="Lee J.K."/>
            <person name="Kim J.M."/>
            <person name="Jeon C.O."/>
        </authorList>
    </citation>
    <scope>NUCLEOTIDE SEQUENCE</scope>
    <source>
        <strain evidence="1">W38</strain>
    </source>
</reference>
<evidence type="ECO:0000313" key="2">
    <source>
        <dbReference type="Proteomes" id="UP001064632"/>
    </source>
</evidence>